<dbReference type="PANTHER" id="PTHR43294">
    <property type="entry name" value="SODIUM/POTASSIUM-TRANSPORTING ATPASE SUBUNIT ALPHA"/>
    <property type="match status" value="1"/>
</dbReference>
<evidence type="ECO:0000256" key="10">
    <source>
        <dbReference type="SAM" id="Phobius"/>
    </source>
</evidence>
<keyword evidence="3" id="KW-1003">Cell membrane</keyword>
<dbReference type="Gene3D" id="2.70.150.10">
    <property type="entry name" value="Calcium-transporting ATPase, cytoplasmic transduction domain A"/>
    <property type="match status" value="1"/>
</dbReference>
<dbReference type="Gene3D" id="3.40.50.1000">
    <property type="entry name" value="HAD superfamily/HAD-like"/>
    <property type="match status" value="1"/>
</dbReference>
<keyword evidence="4 10" id="KW-0812">Transmembrane</keyword>
<evidence type="ECO:0000256" key="8">
    <source>
        <dbReference type="ARBA" id="ARBA00022989"/>
    </source>
</evidence>
<dbReference type="Gene3D" id="3.40.1110.10">
    <property type="entry name" value="Calcium-transporting ATPase, cytoplasmic domain N"/>
    <property type="match status" value="1"/>
</dbReference>
<comment type="caution">
    <text evidence="12">The sequence shown here is derived from an EMBL/GenBank/DDBJ whole genome shotgun (WGS) entry which is preliminary data.</text>
</comment>
<gene>
    <name evidence="12" type="ORF">OICFNHDK_0504</name>
</gene>
<feature type="transmembrane region" description="Helical" evidence="10">
    <location>
        <begin position="875"/>
        <end position="895"/>
    </location>
</feature>
<dbReference type="GO" id="GO:0036376">
    <property type="term" value="P:sodium ion export across plasma membrane"/>
    <property type="evidence" value="ECO:0007669"/>
    <property type="project" value="TreeGrafter"/>
</dbReference>
<feature type="transmembrane region" description="Helical" evidence="10">
    <location>
        <begin position="768"/>
        <end position="792"/>
    </location>
</feature>
<feature type="transmembrane region" description="Helical" evidence="10">
    <location>
        <begin position="727"/>
        <end position="747"/>
    </location>
</feature>
<keyword evidence="6" id="KW-0067">ATP-binding</keyword>
<keyword evidence="8 10" id="KW-1133">Transmembrane helix</keyword>
<name>A0AAV4Z3M6_9HYPH</name>
<feature type="domain" description="Cation-transporting P-type ATPase N-terminal" evidence="11">
    <location>
        <begin position="7"/>
        <end position="81"/>
    </location>
</feature>
<dbReference type="Pfam" id="PF00122">
    <property type="entry name" value="E1-E2_ATPase"/>
    <property type="match status" value="1"/>
</dbReference>
<feature type="transmembrane region" description="Helical" evidence="10">
    <location>
        <begin position="698"/>
        <end position="721"/>
    </location>
</feature>
<keyword evidence="5" id="KW-0547">Nucleotide-binding</keyword>
<dbReference type="PROSITE" id="PS00154">
    <property type="entry name" value="ATPASE_E1_E2"/>
    <property type="match status" value="1"/>
</dbReference>
<feature type="transmembrane region" description="Helical" evidence="10">
    <location>
        <begin position="85"/>
        <end position="104"/>
    </location>
</feature>
<organism evidence="12 13">
    <name type="scientific">Methylobacterium bullatum</name>
    <dbReference type="NCBI Taxonomy" id="570505"/>
    <lineage>
        <taxon>Bacteria</taxon>
        <taxon>Pseudomonadati</taxon>
        <taxon>Pseudomonadota</taxon>
        <taxon>Alphaproteobacteria</taxon>
        <taxon>Hyphomicrobiales</taxon>
        <taxon>Methylobacteriaceae</taxon>
        <taxon>Methylobacterium</taxon>
    </lineage>
</organism>
<dbReference type="PRINTS" id="PR00120">
    <property type="entry name" value="HATPASE"/>
</dbReference>
<dbReference type="InterPro" id="IPR023299">
    <property type="entry name" value="ATPase_P-typ_cyto_dom_N"/>
</dbReference>
<dbReference type="InterPro" id="IPR059000">
    <property type="entry name" value="ATPase_P-type_domA"/>
</dbReference>
<reference evidence="12" key="1">
    <citation type="journal article" date="2016" name="Front. Microbiol.">
        <title>Genome Sequence of the Piezophilic, Mesophilic Sulfate-Reducing Bacterium Desulfovibrio indicus J2T.</title>
        <authorList>
            <person name="Cao J."/>
            <person name="Maignien L."/>
            <person name="Shao Z."/>
            <person name="Alain K."/>
            <person name="Jebbar M."/>
        </authorList>
    </citation>
    <scope>NUCLEOTIDE SEQUENCE</scope>
    <source>
        <strain evidence="12">DSM 21893</strain>
    </source>
</reference>
<comment type="subcellular location">
    <subcellularLocation>
        <location evidence="1">Cell membrane</location>
        <topology evidence="1">Multi-pass membrane protein</topology>
    </subcellularLocation>
</comment>
<dbReference type="GO" id="GO:0006883">
    <property type="term" value="P:intracellular sodium ion homeostasis"/>
    <property type="evidence" value="ECO:0007669"/>
    <property type="project" value="TreeGrafter"/>
</dbReference>
<dbReference type="PRINTS" id="PR00119">
    <property type="entry name" value="CATATPASE"/>
</dbReference>
<dbReference type="InterPro" id="IPR004014">
    <property type="entry name" value="ATPase_P-typ_cation-transptr_N"/>
</dbReference>
<evidence type="ECO:0000313" key="12">
    <source>
        <dbReference type="EMBL" id="GJD38064.1"/>
    </source>
</evidence>
<dbReference type="Pfam" id="PF13246">
    <property type="entry name" value="Cation_ATPase"/>
    <property type="match status" value="1"/>
</dbReference>
<sequence length="906" mass="95059">MTALVIPYPARSAAETARALRTDVSNGLSGAEVSERLARDGPNTLAKAAPASALKILLHQFQSLMVALLIAAGGVALALGERVEAGAILVVILLNAAIGFVTEWKAAAALDGLRKQAVSLARVVRDGRDHQVETADLVAGDVVLLSEGDRVHADGRVVEQARLQVDEAALTGESLPVAKSADPVLDTGAALGDRTSMVHRSTAVTAGRGRFIVTATGPRTEIGRIGTLIAGVAAHGTPLEAKLAELSRALLVIVLALCLVIILVGWLRGNALLYMVEVGISLAVAAVPEGLLAVTTMTLAIGMQRMARMNALVRRLPAVESLGSTTVICTDKTGTLTRNEMTVRAYDVAAGRYEVTGAGYAAAGEFTRDGNAVDIGHDEPLGLALRIGALCNDARVDRSGEVATALGDPTEAALIVAAEKAELELADLARAYPRIAEIPFDSDTKLMVTVHATPEGTHVAYVKGAPAEVLKASVLVLGAGGTASSSQTDRARIEAANEALGSSALRVLGLAHRVLPDGFVEADLTRDLTFVGLVGSTDPLRDGVKATIATCRAAGIRTVMITGDQEATAAEIARQLDLDVGPDGTAFKTVHSRDLAGLDDAGWLAVVADAAVFARVSPEHKLRIVDALQRRGNVVAMTGDGVNDAPALRKADIGIAMGIRGTEVAKDAADMVITDDDFATIVGAVEQGRVIVSNILRFIHYLFSCNLAEIVTMFAAVMIGWPMPLGVMQILWLNLVTDIFPAMALALEPSDPDVMARPPRDPEQPLMTPAFAWLIVWQGLLLAGCTLAAFAVGMEWYGVGEEGLRHAVTIAFMTLAMTQVVHAFSARSRRRSAFTANLFTNAWLWGATAACIGLQLAAVYVPLLRQVLHTVPLTMADWGVVGLGALTPFVVIELVKFGQAWVRPAG</sequence>
<dbReference type="GO" id="GO:0005524">
    <property type="term" value="F:ATP binding"/>
    <property type="evidence" value="ECO:0007669"/>
    <property type="project" value="UniProtKB-KW"/>
</dbReference>
<dbReference type="InterPro" id="IPR001757">
    <property type="entry name" value="P_typ_ATPase"/>
</dbReference>
<evidence type="ECO:0000256" key="4">
    <source>
        <dbReference type="ARBA" id="ARBA00022692"/>
    </source>
</evidence>
<dbReference type="InterPro" id="IPR008250">
    <property type="entry name" value="ATPase_P-typ_transduc_dom_A_sf"/>
</dbReference>
<dbReference type="InterPro" id="IPR044492">
    <property type="entry name" value="P_typ_ATPase_HD_dom"/>
</dbReference>
<dbReference type="InterPro" id="IPR036412">
    <property type="entry name" value="HAD-like_sf"/>
</dbReference>
<dbReference type="SFLD" id="SFLDF00027">
    <property type="entry name" value="p-type_atpase"/>
    <property type="match status" value="1"/>
</dbReference>
<evidence type="ECO:0000256" key="1">
    <source>
        <dbReference type="ARBA" id="ARBA00004651"/>
    </source>
</evidence>
<comment type="similarity">
    <text evidence="2">Belongs to the cation transport ATPase (P-type) (TC 3.A.3) family. Type IIA subfamily.</text>
</comment>
<dbReference type="GO" id="GO:0016887">
    <property type="term" value="F:ATP hydrolysis activity"/>
    <property type="evidence" value="ECO:0007669"/>
    <property type="project" value="InterPro"/>
</dbReference>
<dbReference type="SMART" id="SM00831">
    <property type="entry name" value="Cation_ATPase_N"/>
    <property type="match status" value="1"/>
</dbReference>
<accession>A0AAV4Z3M6</accession>
<reference evidence="12" key="2">
    <citation type="submission" date="2021-08" db="EMBL/GenBank/DDBJ databases">
        <authorList>
            <person name="Tani A."/>
            <person name="Ola A."/>
            <person name="Ogura Y."/>
            <person name="Katsura K."/>
            <person name="Hayashi T."/>
        </authorList>
    </citation>
    <scope>NUCLEOTIDE SEQUENCE</scope>
    <source>
        <strain evidence="12">DSM 21893</strain>
    </source>
</reference>
<evidence type="ECO:0000256" key="6">
    <source>
        <dbReference type="ARBA" id="ARBA00022840"/>
    </source>
</evidence>
<dbReference type="Gene3D" id="1.20.1110.10">
    <property type="entry name" value="Calcium-transporting ATPase, transmembrane domain"/>
    <property type="match status" value="1"/>
</dbReference>
<feature type="transmembrane region" description="Helical" evidence="10">
    <location>
        <begin position="804"/>
        <end position="826"/>
    </location>
</feature>
<dbReference type="AlphaFoldDB" id="A0AAV4Z3M6"/>
<dbReference type="RefSeq" id="WP_147833007.1">
    <property type="nucleotide sequence ID" value="NZ_BPQF01000003.1"/>
</dbReference>
<dbReference type="GO" id="GO:1902600">
    <property type="term" value="P:proton transmembrane transport"/>
    <property type="evidence" value="ECO:0007669"/>
    <property type="project" value="TreeGrafter"/>
</dbReference>
<evidence type="ECO:0000256" key="5">
    <source>
        <dbReference type="ARBA" id="ARBA00022741"/>
    </source>
</evidence>
<dbReference type="EMBL" id="BPQF01000003">
    <property type="protein sequence ID" value="GJD38064.1"/>
    <property type="molecule type" value="Genomic_DNA"/>
</dbReference>
<evidence type="ECO:0000256" key="3">
    <source>
        <dbReference type="ARBA" id="ARBA00022475"/>
    </source>
</evidence>
<evidence type="ECO:0000256" key="2">
    <source>
        <dbReference type="ARBA" id="ARBA00005675"/>
    </source>
</evidence>
<evidence type="ECO:0000256" key="7">
    <source>
        <dbReference type="ARBA" id="ARBA00022967"/>
    </source>
</evidence>
<evidence type="ECO:0000313" key="13">
    <source>
        <dbReference type="Proteomes" id="UP001055307"/>
    </source>
</evidence>
<dbReference type="GO" id="GO:1990573">
    <property type="term" value="P:potassium ion import across plasma membrane"/>
    <property type="evidence" value="ECO:0007669"/>
    <property type="project" value="TreeGrafter"/>
</dbReference>
<feature type="transmembrane region" description="Helical" evidence="10">
    <location>
        <begin position="838"/>
        <end position="863"/>
    </location>
</feature>
<feature type="transmembrane region" description="Helical" evidence="10">
    <location>
        <begin position="279"/>
        <end position="301"/>
    </location>
</feature>
<keyword evidence="7" id="KW-1278">Translocase</keyword>
<dbReference type="SUPFAM" id="SSF81660">
    <property type="entry name" value="Metal cation-transporting ATPase, ATP-binding domain N"/>
    <property type="match status" value="1"/>
</dbReference>
<feature type="transmembrane region" description="Helical" evidence="10">
    <location>
        <begin position="61"/>
        <end position="79"/>
    </location>
</feature>
<dbReference type="SUPFAM" id="SSF56784">
    <property type="entry name" value="HAD-like"/>
    <property type="match status" value="1"/>
</dbReference>
<dbReference type="GO" id="GO:0005886">
    <property type="term" value="C:plasma membrane"/>
    <property type="evidence" value="ECO:0007669"/>
    <property type="project" value="UniProtKB-SubCell"/>
</dbReference>
<dbReference type="SFLD" id="SFLDG00002">
    <property type="entry name" value="C1.7:_P-type_atpase_like"/>
    <property type="match status" value="1"/>
</dbReference>
<dbReference type="Proteomes" id="UP001055307">
    <property type="component" value="Unassembled WGS sequence"/>
</dbReference>
<dbReference type="InterPro" id="IPR023298">
    <property type="entry name" value="ATPase_P-typ_TM_dom_sf"/>
</dbReference>
<protein>
    <submittedName>
        <fullName evidence="12">Calcium-transporting ATPase 1</fullName>
    </submittedName>
</protein>
<feature type="transmembrane region" description="Helical" evidence="10">
    <location>
        <begin position="249"/>
        <end position="267"/>
    </location>
</feature>
<dbReference type="PANTHER" id="PTHR43294:SF21">
    <property type="entry name" value="CATION TRANSPORTING ATPASE"/>
    <property type="match status" value="1"/>
</dbReference>
<dbReference type="Pfam" id="PF00689">
    <property type="entry name" value="Cation_ATPase_C"/>
    <property type="match status" value="1"/>
</dbReference>
<keyword evidence="13" id="KW-1185">Reference proteome</keyword>
<evidence type="ECO:0000259" key="11">
    <source>
        <dbReference type="SMART" id="SM00831"/>
    </source>
</evidence>
<evidence type="ECO:0000256" key="9">
    <source>
        <dbReference type="ARBA" id="ARBA00023136"/>
    </source>
</evidence>
<dbReference type="GO" id="GO:0030007">
    <property type="term" value="P:intracellular potassium ion homeostasis"/>
    <property type="evidence" value="ECO:0007669"/>
    <property type="project" value="TreeGrafter"/>
</dbReference>
<proteinExistence type="inferred from homology"/>
<dbReference type="GO" id="GO:0005391">
    <property type="term" value="F:P-type sodium:potassium-exchanging transporter activity"/>
    <property type="evidence" value="ECO:0007669"/>
    <property type="project" value="TreeGrafter"/>
</dbReference>
<dbReference type="NCBIfam" id="TIGR01494">
    <property type="entry name" value="ATPase_P-type"/>
    <property type="match status" value="2"/>
</dbReference>
<dbReference type="InterPro" id="IPR050510">
    <property type="entry name" value="Cation_transp_ATPase_P-type"/>
</dbReference>
<dbReference type="SUPFAM" id="SSF81665">
    <property type="entry name" value="Calcium ATPase, transmembrane domain M"/>
    <property type="match status" value="1"/>
</dbReference>
<dbReference type="SUPFAM" id="SSF81653">
    <property type="entry name" value="Calcium ATPase, transduction domain A"/>
    <property type="match status" value="1"/>
</dbReference>
<dbReference type="InterPro" id="IPR023214">
    <property type="entry name" value="HAD_sf"/>
</dbReference>
<dbReference type="SFLD" id="SFLDS00003">
    <property type="entry name" value="Haloacid_Dehalogenase"/>
    <property type="match status" value="1"/>
</dbReference>
<keyword evidence="9 10" id="KW-0472">Membrane</keyword>
<dbReference type="Pfam" id="PF00690">
    <property type="entry name" value="Cation_ATPase_N"/>
    <property type="match status" value="1"/>
</dbReference>
<dbReference type="InterPro" id="IPR018303">
    <property type="entry name" value="ATPase_P-typ_P_site"/>
</dbReference>
<dbReference type="InterPro" id="IPR006068">
    <property type="entry name" value="ATPase_P-typ_cation-transptr_C"/>
</dbReference>